<reference evidence="2" key="1">
    <citation type="submission" date="2018-05" db="EMBL/GenBank/DDBJ databases">
        <authorList>
            <person name="Lanie J.A."/>
            <person name="Ng W.-L."/>
            <person name="Kazmierczak K.M."/>
            <person name="Andrzejewski T.M."/>
            <person name="Davidsen T.M."/>
            <person name="Wayne K.J."/>
            <person name="Tettelin H."/>
            <person name="Glass J.I."/>
            <person name="Rusch D."/>
            <person name="Podicherti R."/>
            <person name="Tsui H.-C.T."/>
            <person name="Winkler M.E."/>
        </authorList>
    </citation>
    <scope>NUCLEOTIDE SEQUENCE</scope>
</reference>
<sequence length="59" mass="6298">VVRQALLDVTGVVNADVSYSDKRANIQYEPGVVKPERLIAAIDGVGFAASLMENCDTDC</sequence>
<feature type="domain" description="HMA" evidence="1">
    <location>
        <begin position="1"/>
        <end position="50"/>
    </location>
</feature>
<dbReference type="PROSITE" id="PS50846">
    <property type="entry name" value="HMA_2"/>
    <property type="match status" value="1"/>
</dbReference>
<dbReference type="Pfam" id="PF00403">
    <property type="entry name" value="HMA"/>
    <property type="match status" value="1"/>
</dbReference>
<dbReference type="GO" id="GO:0046872">
    <property type="term" value="F:metal ion binding"/>
    <property type="evidence" value="ECO:0007669"/>
    <property type="project" value="InterPro"/>
</dbReference>
<proteinExistence type="predicted"/>
<dbReference type="InterPro" id="IPR006121">
    <property type="entry name" value="HMA_dom"/>
</dbReference>
<dbReference type="EMBL" id="UINC01003305">
    <property type="protein sequence ID" value="SVA05143.1"/>
    <property type="molecule type" value="Genomic_DNA"/>
</dbReference>
<gene>
    <name evidence="2" type="ORF">METZ01_LOCUS57997</name>
</gene>
<accession>A0A381SUX0</accession>
<evidence type="ECO:0000313" key="2">
    <source>
        <dbReference type="EMBL" id="SVA05143.1"/>
    </source>
</evidence>
<protein>
    <recommendedName>
        <fullName evidence="1">HMA domain-containing protein</fullName>
    </recommendedName>
</protein>
<dbReference type="SUPFAM" id="SSF55008">
    <property type="entry name" value="HMA, heavy metal-associated domain"/>
    <property type="match status" value="1"/>
</dbReference>
<dbReference type="Gene3D" id="3.30.70.100">
    <property type="match status" value="1"/>
</dbReference>
<name>A0A381SUX0_9ZZZZ</name>
<dbReference type="AlphaFoldDB" id="A0A381SUX0"/>
<evidence type="ECO:0000259" key="1">
    <source>
        <dbReference type="PROSITE" id="PS50846"/>
    </source>
</evidence>
<feature type="non-terminal residue" evidence="2">
    <location>
        <position position="1"/>
    </location>
</feature>
<dbReference type="InterPro" id="IPR036163">
    <property type="entry name" value="HMA_dom_sf"/>
</dbReference>
<organism evidence="2">
    <name type="scientific">marine metagenome</name>
    <dbReference type="NCBI Taxonomy" id="408172"/>
    <lineage>
        <taxon>unclassified sequences</taxon>
        <taxon>metagenomes</taxon>
        <taxon>ecological metagenomes</taxon>
    </lineage>
</organism>